<proteinExistence type="predicted"/>
<gene>
    <name evidence="1" type="ORF">FBUS_03507</name>
</gene>
<comment type="caution">
    <text evidence="1">The sequence shown here is derived from an EMBL/GenBank/DDBJ whole genome shotgun (WGS) entry which is preliminary data.</text>
</comment>
<reference evidence="1" key="1">
    <citation type="submission" date="2019-05" db="EMBL/GenBank/DDBJ databases">
        <title>Annotation for the trematode Fasciolopsis buski.</title>
        <authorList>
            <person name="Choi Y.-J."/>
        </authorList>
    </citation>
    <scope>NUCLEOTIDE SEQUENCE</scope>
    <source>
        <strain evidence="1">HT</strain>
        <tissue evidence="1">Whole worm</tissue>
    </source>
</reference>
<accession>A0A8E0VP31</accession>
<name>A0A8E0VP31_9TREM</name>
<dbReference type="OrthoDB" id="6225793at2759"/>
<organism evidence="1 2">
    <name type="scientific">Fasciolopsis buskii</name>
    <dbReference type="NCBI Taxonomy" id="27845"/>
    <lineage>
        <taxon>Eukaryota</taxon>
        <taxon>Metazoa</taxon>
        <taxon>Spiralia</taxon>
        <taxon>Lophotrochozoa</taxon>
        <taxon>Platyhelminthes</taxon>
        <taxon>Trematoda</taxon>
        <taxon>Digenea</taxon>
        <taxon>Plagiorchiida</taxon>
        <taxon>Echinostomata</taxon>
        <taxon>Echinostomatoidea</taxon>
        <taxon>Fasciolidae</taxon>
        <taxon>Fasciolopsis</taxon>
    </lineage>
</organism>
<evidence type="ECO:0000313" key="2">
    <source>
        <dbReference type="Proteomes" id="UP000728185"/>
    </source>
</evidence>
<dbReference type="AlphaFoldDB" id="A0A8E0VP31"/>
<evidence type="ECO:0000313" key="1">
    <source>
        <dbReference type="EMBL" id="KAA0198748.1"/>
    </source>
</evidence>
<sequence>MEGACPASSLSDCVIQPEDCVGETRRKWVCPPGIHPSEYFHCAIWAPQIDAISKPEPRIRWNENLSRVKNCMEPWRPWVHDQSGWRLYDWNPSDVDCKRPKLGNFEYKPVCLAEPAPLNRYFNQLDNWKALHPRYLLEHYVYRDPDEYLANEEQGKLACALGCDPRPFRELKPQSQREIMRMRFATNNYMTFDDWKEDPNDTVLQELNSGETKDDSHLD</sequence>
<dbReference type="EMBL" id="LUCM01001521">
    <property type="protein sequence ID" value="KAA0198748.1"/>
    <property type="molecule type" value="Genomic_DNA"/>
</dbReference>
<dbReference type="Proteomes" id="UP000728185">
    <property type="component" value="Unassembled WGS sequence"/>
</dbReference>
<protein>
    <submittedName>
        <fullName evidence="1">Uncharacterized protein</fullName>
    </submittedName>
</protein>
<keyword evidence="2" id="KW-1185">Reference proteome</keyword>